<name>A0A4R5NTE0_9LACO</name>
<organism evidence="2 3">
    <name type="scientific">Secundilactobacillus malefermentans</name>
    <dbReference type="NCBI Taxonomy" id="176292"/>
    <lineage>
        <taxon>Bacteria</taxon>
        <taxon>Bacillati</taxon>
        <taxon>Bacillota</taxon>
        <taxon>Bacilli</taxon>
        <taxon>Lactobacillales</taxon>
        <taxon>Lactobacillaceae</taxon>
        <taxon>Secundilactobacillus</taxon>
    </lineage>
</organism>
<keyword evidence="1" id="KW-0472">Membrane</keyword>
<sequence>MRGESKLMPILFALAVALYLATLLVRFLWVRFDLAKLGAEKEQRNSTALLNAIGGVHGTITLAMAFSLPLTAFGKALPYRNAIIFVAAVVIILSLVVPTVILPLLLPKKENILSDEEVTLHRNQMVDYASQQLIASSPKDDAQIATVLETLLSQKGSSGRVNRKKLQEIFNQTNQITTDVALKMARDGEIDPNTAQTYLRLSQFHSRFTQGSRFKQFLRRGSFVLLRLRGKRKVGRQRNQPRKSDFKSRSFDQRTVKLQKMREDMVKIENKIYEQVMTYLKDAANTDNSAEISVVRHSYNEHHSRYRADQADQEREQELFLQAFQYEYNYVQTSVQSGRISKKLGNELYQQISTDELAYMQNVAN</sequence>
<evidence type="ECO:0000256" key="1">
    <source>
        <dbReference type="SAM" id="Phobius"/>
    </source>
</evidence>
<evidence type="ECO:0008006" key="4">
    <source>
        <dbReference type="Google" id="ProtNLM"/>
    </source>
</evidence>
<dbReference type="STRING" id="1122149.FD44_GL001355"/>
<feature type="transmembrane region" description="Helical" evidence="1">
    <location>
        <begin position="49"/>
        <end position="70"/>
    </location>
</feature>
<proteinExistence type="predicted"/>
<accession>A0A4R5NTE0</accession>
<evidence type="ECO:0000313" key="2">
    <source>
        <dbReference type="EMBL" id="TDG80071.1"/>
    </source>
</evidence>
<dbReference type="EMBL" id="PUFO01000013">
    <property type="protein sequence ID" value="TDG80071.1"/>
    <property type="molecule type" value="Genomic_DNA"/>
</dbReference>
<keyword evidence="3" id="KW-1185">Reference proteome</keyword>
<evidence type="ECO:0000313" key="3">
    <source>
        <dbReference type="Proteomes" id="UP000294854"/>
    </source>
</evidence>
<feature type="transmembrane region" description="Helical" evidence="1">
    <location>
        <begin position="7"/>
        <end position="29"/>
    </location>
</feature>
<dbReference type="Proteomes" id="UP000294854">
    <property type="component" value="Unassembled WGS sequence"/>
</dbReference>
<comment type="caution">
    <text evidence="2">The sequence shown here is derived from an EMBL/GenBank/DDBJ whole genome shotgun (WGS) entry which is preliminary data.</text>
</comment>
<dbReference type="AlphaFoldDB" id="A0A4R5NTE0"/>
<protein>
    <recommendedName>
        <fullName evidence="4">Cation/H+ exchanger domain-containing protein</fullName>
    </recommendedName>
</protein>
<reference evidence="2 3" key="1">
    <citation type="journal article" date="2019" name="Appl. Microbiol. Biotechnol.">
        <title>Uncovering carbohydrate metabolism through a genotype-phenotype association study of 56 lactic acid bacteria genomes.</title>
        <authorList>
            <person name="Buron-Moles G."/>
            <person name="Chailyan A."/>
            <person name="Dolejs I."/>
            <person name="Forster J."/>
            <person name="Miks M.H."/>
        </authorList>
    </citation>
    <scope>NUCLEOTIDE SEQUENCE [LARGE SCALE GENOMIC DNA]</scope>
    <source>
        <strain evidence="2 3">ATCC 49373</strain>
    </source>
</reference>
<feature type="transmembrane region" description="Helical" evidence="1">
    <location>
        <begin position="82"/>
        <end position="106"/>
    </location>
</feature>
<dbReference type="OrthoDB" id="9809206at2"/>
<keyword evidence="1" id="KW-1133">Transmembrane helix</keyword>
<gene>
    <name evidence="2" type="ORF">C5L31_000443</name>
</gene>
<keyword evidence="1" id="KW-0812">Transmembrane</keyword>